<feature type="transmembrane region" description="Helical" evidence="1">
    <location>
        <begin position="142"/>
        <end position="165"/>
    </location>
</feature>
<keyword evidence="1" id="KW-0812">Transmembrane</keyword>
<gene>
    <name evidence="2" type="ORF">S12H4_03585</name>
</gene>
<accession>X1RXT3</accession>
<reference evidence="2" key="1">
    <citation type="journal article" date="2014" name="Front. Microbiol.">
        <title>High frequency of phylogenetically diverse reductive dehalogenase-homologous genes in deep subseafloor sedimentary metagenomes.</title>
        <authorList>
            <person name="Kawai M."/>
            <person name="Futagami T."/>
            <person name="Toyoda A."/>
            <person name="Takaki Y."/>
            <person name="Nishi S."/>
            <person name="Hori S."/>
            <person name="Arai W."/>
            <person name="Tsubouchi T."/>
            <person name="Morono Y."/>
            <person name="Uchiyama I."/>
            <person name="Ito T."/>
            <person name="Fujiyama A."/>
            <person name="Inagaki F."/>
            <person name="Takami H."/>
        </authorList>
    </citation>
    <scope>NUCLEOTIDE SEQUENCE</scope>
    <source>
        <strain evidence="2">Expedition CK06-06</strain>
    </source>
</reference>
<dbReference type="EMBL" id="BARW01001025">
    <property type="protein sequence ID" value="GAI71731.1"/>
    <property type="molecule type" value="Genomic_DNA"/>
</dbReference>
<proteinExistence type="predicted"/>
<sequence>MTDKKQKKNDISKKDLEYIKNKVKDSLFPEQINKGQVFYFRDRDSKVFTPYDIVSDNMEFINPDSDESFTLDKPVLYNGIKPVYWNIRGQTKAMEFEVKFNKENDKLVFNETLINPTEMRAVQESSARTSILKKDKMSFSQAVITLLCCIITALTVYVICSPFMYVGTIPTNSTSGV</sequence>
<evidence type="ECO:0000313" key="2">
    <source>
        <dbReference type="EMBL" id="GAI71731.1"/>
    </source>
</evidence>
<keyword evidence="1" id="KW-1133">Transmembrane helix</keyword>
<comment type="caution">
    <text evidence="2">The sequence shown here is derived from an EMBL/GenBank/DDBJ whole genome shotgun (WGS) entry which is preliminary data.</text>
</comment>
<dbReference type="AlphaFoldDB" id="X1RXT3"/>
<name>X1RXT3_9ZZZZ</name>
<organism evidence="2">
    <name type="scientific">marine sediment metagenome</name>
    <dbReference type="NCBI Taxonomy" id="412755"/>
    <lineage>
        <taxon>unclassified sequences</taxon>
        <taxon>metagenomes</taxon>
        <taxon>ecological metagenomes</taxon>
    </lineage>
</organism>
<protein>
    <submittedName>
        <fullName evidence="2">Uncharacterized protein</fullName>
    </submittedName>
</protein>
<keyword evidence="1" id="KW-0472">Membrane</keyword>
<evidence type="ECO:0000256" key="1">
    <source>
        <dbReference type="SAM" id="Phobius"/>
    </source>
</evidence>